<sequence length="809" mass="91334">MNTTTQELLPLPEHLRFASEPAASAGAVIQGDCYRFTVLTPALIRMEYSPEGGFEDRATQMVMNRKFPVPDFRVTDLGNRLEIMTDRLQLTYDKAPFSRHGLSVKVRNESGHLLSVWHYGDEVQDLGGTARTLDNADGAIPLEPGLLSLAGYTVVDDSRSLLLEADGTVQQREQDGLDLYLFGYGHEYLKCLKDFYRLCGSTPLLPRYALGNWWSRYYRYSEEEYMSLIERFGQEQLPFSVAVMDMDWHLVDIDPKYGSGWTGYTWNRELFPDPQRFLDWLHGRGLRVTLNVHPADGVRSFEEPYLAIAAELGMDPEQGEAVEFDITDPEFLQAYFKFLHHPLEEEGVDFWWIDWQQGGITRVPGLDPLWMLNHYHYLDSGRRGKRRLTFSRYAGLGSHRYPVGFSGDTIITWESLDFQPYFTATASNSGYGWWSHDIGGHMGGYLDDELALRWVQFGVFSPLLRLHSSASPFNSKEPWRFNRIAGEAMKDSLRLRHRLLPYLYTMNRYASREGSPLVQPMYYHHAEQREAYGVPNQYYFGTELIACPITQPVHSKTGVAEFKAWLPEGLWTDFFSGRVYDGGRRLSLYRTLEQIPVLAKAGAIVPMADLSEHTSAVDNPQQLEVRVFAGADGQFQLWEDAGDTAEDLDGNWCVTGMALAWGQAGQSTVFTIQPAQGNTAVVPERRSWKLVFMGCAETDVTVQAGGGAAVAAETKYDEASHTLTVTVPELEVTEELTVTLTTARVAVNRVEEEVFALLNRAQIRFDHKEQIYRLVKESSGPAATLAALASLELEPALYGAICEIVTARL</sequence>
<reference evidence="6 7" key="1">
    <citation type="submission" date="2019-10" db="EMBL/GenBank/DDBJ databases">
        <title>Description of Paenibacillus terricola sp. nov.</title>
        <authorList>
            <person name="Carlier A."/>
            <person name="Qi S."/>
        </authorList>
    </citation>
    <scope>NUCLEOTIDE SEQUENCE [LARGE SCALE GENOMIC DNA]</scope>
    <source>
        <strain evidence="6 7">LMG 31459</strain>
    </source>
</reference>
<dbReference type="SUPFAM" id="SSF51445">
    <property type="entry name" value="(Trans)glycosidases"/>
    <property type="match status" value="1"/>
</dbReference>
<comment type="caution">
    <text evidence="6">The sequence shown here is derived from an EMBL/GenBank/DDBJ whole genome shotgun (WGS) entry which is preliminary data.</text>
</comment>
<evidence type="ECO:0000256" key="2">
    <source>
        <dbReference type="RuleBase" id="RU361185"/>
    </source>
</evidence>
<evidence type="ECO:0000313" key="7">
    <source>
        <dbReference type="Proteomes" id="UP000596857"/>
    </source>
</evidence>
<evidence type="ECO:0000259" key="3">
    <source>
        <dbReference type="Pfam" id="PF01055"/>
    </source>
</evidence>
<dbReference type="Gene3D" id="2.60.40.1180">
    <property type="entry name" value="Golgi alpha-mannosidase II"/>
    <property type="match status" value="2"/>
</dbReference>
<evidence type="ECO:0000313" key="6">
    <source>
        <dbReference type="EMBL" id="NOU80501.1"/>
    </source>
</evidence>
<feature type="domain" description="DUF5110" evidence="4">
    <location>
        <begin position="622"/>
        <end position="694"/>
    </location>
</feature>
<dbReference type="CDD" id="cd06595">
    <property type="entry name" value="GH31_u1"/>
    <property type="match status" value="1"/>
</dbReference>
<organism evidence="6 7">
    <name type="scientific">Paenibacillus phytohabitans</name>
    <dbReference type="NCBI Taxonomy" id="2654978"/>
    <lineage>
        <taxon>Bacteria</taxon>
        <taxon>Bacillati</taxon>
        <taxon>Bacillota</taxon>
        <taxon>Bacilli</taxon>
        <taxon>Bacillales</taxon>
        <taxon>Paenibacillaceae</taxon>
        <taxon>Paenibacillus</taxon>
    </lineage>
</organism>
<comment type="similarity">
    <text evidence="1 2">Belongs to the glycosyl hydrolase 31 family.</text>
</comment>
<feature type="domain" description="Glycoside hydrolase family 31 TIM barrel" evidence="3">
    <location>
        <begin position="202"/>
        <end position="506"/>
    </location>
</feature>
<evidence type="ECO:0000259" key="5">
    <source>
        <dbReference type="Pfam" id="PF21365"/>
    </source>
</evidence>
<dbReference type="InterPro" id="IPR033403">
    <property type="entry name" value="DUF5110"/>
</dbReference>
<dbReference type="Pfam" id="PF21365">
    <property type="entry name" value="Glyco_hydro_31_3rd"/>
    <property type="match status" value="1"/>
</dbReference>
<name>A0ABX1YI24_9BACL</name>
<evidence type="ECO:0000259" key="4">
    <source>
        <dbReference type="Pfam" id="PF17137"/>
    </source>
</evidence>
<dbReference type="Pfam" id="PF17137">
    <property type="entry name" value="DUF5110"/>
    <property type="match status" value="1"/>
</dbReference>
<dbReference type="Proteomes" id="UP000596857">
    <property type="component" value="Unassembled WGS sequence"/>
</dbReference>
<accession>A0ABX1YI24</accession>
<dbReference type="EMBL" id="WHOB01000048">
    <property type="protein sequence ID" value="NOU80501.1"/>
    <property type="molecule type" value="Genomic_DNA"/>
</dbReference>
<proteinExistence type="inferred from homology"/>
<protein>
    <submittedName>
        <fullName evidence="6">DUF5110 domain-containing protein</fullName>
    </submittedName>
</protein>
<keyword evidence="2" id="KW-0378">Hydrolase</keyword>
<dbReference type="SUPFAM" id="SSF51011">
    <property type="entry name" value="Glycosyl hydrolase domain"/>
    <property type="match status" value="1"/>
</dbReference>
<dbReference type="PANTHER" id="PTHR43863">
    <property type="entry name" value="HYDROLASE, PUTATIVE (AFU_ORTHOLOGUE AFUA_1G03140)-RELATED"/>
    <property type="match status" value="1"/>
</dbReference>
<dbReference type="InterPro" id="IPR000322">
    <property type="entry name" value="Glyco_hydro_31_TIM"/>
</dbReference>
<dbReference type="PANTHER" id="PTHR43863:SF2">
    <property type="entry name" value="MALTASE-GLUCOAMYLASE"/>
    <property type="match status" value="1"/>
</dbReference>
<dbReference type="RefSeq" id="WP_171718153.1">
    <property type="nucleotide sequence ID" value="NZ_WHOB01000048.1"/>
</dbReference>
<gene>
    <name evidence="6" type="ORF">GC101_16665</name>
</gene>
<keyword evidence="2" id="KW-0326">Glycosidase</keyword>
<dbReference type="InterPro" id="IPR048395">
    <property type="entry name" value="Glyco_hydro_31_C"/>
</dbReference>
<dbReference type="Gene3D" id="2.60.40.1760">
    <property type="entry name" value="glycosyl hydrolase (family 31)"/>
    <property type="match status" value="1"/>
</dbReference>
<dbReference type="InterPro" id="IPR017853">
    <property type="entry name" value="GH"/>
</dbReference>
<dbReference type="Pfam" id="PF01055">
    <property type="entry name" value="Glyco_hydro_31_2nd"/>
    <property type="match status" value="1"/>
</dbReference>
<feature type="domain" description="Glycosyl hydrolase family 31 C-terminal" evidence="5">
    <location>
        <begin position="514"/>
        <end position="605"/>
    </location>
</feature>
<dbReference type="InterPro" id="IPR013780">
    <property type="entry name" value="Glyco_hydro_b"/>
</dbReference>
<evidence type="ECO:0000256" key="1">
    <source>
        <dbReference type="ARBA" id="ARBA00007806"/>
    </source>
</evidence>
<dbReference type="Gene3D" id="3.20.20.80">
    <property type="entry name" value="Glycosidases"/>
    <property type="match status" value="1"/>
</dbReference>
<keyword evidence="7" id="KW-1185">Reference proteome</keyword>
<dbReference type="InterPro" id="IPR051816">
    <property type="entry name" value="Glycosyl_Hydrolase_31"/>
</dbReference>